<feature type="coiled-coil region" evidence="1">
    <location>
        <begin position="179"/>
        <end position="206"/>
    </location>
</feature>
<comment type="caution">
    <text evidence="3">The sequence shown here is derived from an EMBL/GenBank/DDBJ whole genome shotgun (WGS) entry which is preliminary data.</text>
</comment>
<name>A0A1J4J5R3_9EUKA</name>
<evidence type="ECO:0000256" key="2">
    <source>
        <dbReference type="SAM" id="MobiDB-lite"/>
    </source>
</evidence>
<dbReference type="Proteomes" id="UP000179807">
    <property type="component" value="Unassembled WGS sequence"/>
</dbReference>
<sequence>MQRKKKLSDKIKKSMLNAGSQIDEKGYFLYYKNQRLDYNIPKFLYKLFCKSGLKNNKSEKSVYYEGSFDLEIILLAIKFYEKFNFDEKFEKNYSRTDIDFFKRFGAHLYNFASEINLPSLKNFTSQYLTGGDRKNHQPADTKIEDDIIIFGEQNYKHFYKAKIPELPEVPKFDNFFSNLDHLLNEYHNIENQIKDLNNKYNGVDLANPNVSRPKIIVRKVAPIASRNRMGFIKKAQSSSSFSSSDSSSSSSSSDSDSDSDSD</sequence>
<evidence type="ECO:0000313" key="3">
    <source>
        <dbReference type="EMBL" id="OHS92789.1"/>
    </source>
</evidence>
<reference evidence="3" key="1">
    <citation type="submission" date="2016-10" db="EMBL/GenBank/DDBJ databases">
        <authorList>
            <person name="Benchimol M."/>
            <person name="Almeida L.G."/>
            <person name="Vasconcelos A.T."/>
            <person name="Perreira-Neves A."/>
            <person name="Rosa I.A."/>
            <person name="Tasca T."/>
            <person name="Bogo M.R."/>
            <person name="de Souza W."/>
        </authorList>
    </citation>
    <scope>NUCLEOTIDE SEQUENCE [LARGE SCALE GENOMIC DNA]</scope>
    <source>
        <strain evidence="3">K</strain>
    </source>
</reference>
<gene>
    <name evidence="3" type="ORF">TRFO_40908</name>
</gene>
<accession>A0A1J4J5R3</accession>
<evidence type="ECO:0000313" key="4">
    <source>
        <dbReference type="Proteomes" id="UP000179807"/>
    </source>
</evidence>
<organism evidence="3 4">
    <name type="scientific">Tritrichomonas foetus</name>
    <dbReference type="NCBI Taxonomy" id="1144522"/>
    <lineage>
        <taxon>Eukaryota</taxon>
        <taxon>Metamonada</taxon>
        <taxon>Parabasalia</taxon>
        <taxon>Tritrichomonadida</taxon>
        <taxon>Tritrichomonadidae</taxon>
        <taxon>Tritrichomonas</taxon>
    </lineage>
</organism>
<proteinExistence type="predicted"/>
<feature type="compositionally biased region" description="Low complexity" evidence="2">
    <location>
        <begin position="237"/>
        <end position="254"/>
    </location>
</feature>
<dbReference type="RefSeq" id="XP_068345926.1">
    <property type="nucleotide sequence ID" value="XM_068513471.1"/>
</dbReference>
<keyword evidence="4" id="KW-1185">Reference proteome</keyword>
<feature type="region of interest" description="Disordered" evidence="2">
    <location>
        <begin position="234"/>
        <end position="262"/>
    </location>
</feature>
<dbReference type="AlphaFoldDB" id="A0A1J4J5R3"/>
<keyword evidence="1" id="KW-0175">Coiled coil</keyword>
<dbReference type="VEuPathDB" id="TrichDB:TRFO_40908"/>
<dbReference type="GeneID" id="94848175"/>
<evidence type="ECO:0000256" key="1">
    <source>
        <dbReference type="SAM" id="Coils"/>
    </source>
</evidence>
<protein>
    <submittedName>
        <fullName evidence="3">Uncharacterized protein</fullName>
    </submittedName>
</protein>
<dbReference type="EMBL" id="MLAK01001468">
    <property type="protein sequence ID" value="OHS92789.1"/>
    <property type="molecule type" value="Genomic_DNA"/>
</dbReference>